<dbReference type="SUPFAM" id="SSF57667">
    <property type="entry name" value="beta-beta-alpha zinc fingers"/>
    <property type="match status" value="1"/>
</dbReference>
<dbReference type="InterPro" id="IPR013087">
    <property type="entry name" value="Znf_C2H2_type"/>
</dbReference>
<comment type="caution">
    <text evidence="3">The sequence shown here is derived from an EMBL/GenBank/DDBJ whole genome shotgun (WGS) entry which is preliminary data.</text>
</comment>
<evidence type="ECO:0000256" key="1">
    <source>
        <dbReference type="PROSITE-ProRule" id="PRU00042"/>
    </source>
</evidence>
<evidence type="ECO:0000313" key="3">
    <source>
        <dbReference type="EMBL" id="GIY05698.1"/>
    </source>
</evidence>
<reference evidence="3 4" key="1">
    <citation type="submission" date="2021-06" db="EMBL/GenBank/DDBJ databases">
        <title>Caerostris darwini draft genome.</title>
        <authorList>
            <person name="Kono N."/>
            <person name="Arakawa K."/>
        </authorList>
    </citation>
    <scope>NUCLEOTIDE SEQUENCE [LARGE SCALE GENOMIC DNA]</scope>
</reference>
<sequence length="236" mass="28259">MQWKLHDNRNEHRKTRVVHLIYTVHRWMCNIMETPPQGCRVIRLFYSMNLRILIWYRERESSKGINKYSEYPCISTSPFRNSAYLNLENRDLYSNPDFGQGILDSHPGMKEIPRYSNKSQKQFEDKNRFPKVFQCHFCDSYQRNLNGQEFSLNSRKVPFKCNECSEMLKSKEKIQTCPKIAEYCENSSALKVPKKSKPLHKRFPRNVCIKRFLSRTDLERHILTHTGEKPKNFNEK</sequence>
<keyword evidence="4" id="KW-1185">Reference proteome</keyword>
<organism evidence="3 4">
    <name type="scientific">Caerostris darwini</name>
    <dbReference type="NCBI Taxonomy" id="1538125"/>
    <lineage>
        <taxon>Eukaryota</taxon>
        <taxon>Metazoa</taxon>
        <taxon>Ecdysozoa</taxon>
        <taxon>Arthropoda</taxon>
        <taxon>Chelicerata</taxon>
        <taxon>Arachnida</taxon>
        <taxon>Araneae</taxon>
        <taxon>Araneomorphae</taxon>
        <taxon>Entelegynae</taxon>
        <taxon>Araneoidea</taxon>
        <taxon>Araneidae</taxon>
        <taxon>Caerostris</taxon>
    </lineage>
</organism>
<name>A0AAV4Q7L4_9ARAC</name>
<evidence type="ECO:0000313" key="4">
    <source>
        <dbReference type="Proteomes" id="UP001054837"/>
    </source>
</evidence>
<dbReference type="InterPro" id="IPR036236">
    <property type="entry name" value="Znf_C2H2_sf"/>
</dbReference>
<keyword evidence="1" id="KW-0863">Zinc-finger</keyword>
<accession>A0AAV4Q7L4</accession>
<dbReference type="AlphaFoldDB" id="A0AAV4Q7L4"/>
<dbReference type="EMBL" id="BPLQ01004121">
    <property type="protein sequence ID" value="GIY05698.1"/>
    <property type="molecule type" value="Genomic_DNA"/>
</dbReference>
<dbReference type="Proteomes" id="UP001054837">
    <property type="component" value="Unassembled WGS sequence"/>
</dbReference>
<proteinExistence type="predicted"/>
<gene>
    <name evidence="3" type="ORF">CDAR_380521</name>
</gene>
<dbReference type="GO" id="GO:0008270">
    <property type="term" value="F:zinc ion binding"/>
    <property type="evidence" value="ECO:0007669"/>
    <property type="project" value="UniProtKB-KW"/>
</dbReference>
<dbReference type="PROSITE" id="PS50157">
    <property type="entry name" value="ZINC_FINGER_C2H2_2"/>
    <property type="match status" value="1"/>
</dbReference>
<evidence type="ECO:0000259" key="2">
    <source>
        <dbReference type="PROSITE" id="PS50157"/>
    </source>
</evidence>
<feature type="domain" description="C2H2-type" evidence="2">
    <location>
        <begin position="203"/>
        <end position="230"/>
    </location>
</feature>
<dbReference type="Gene3D" id="3.30.160.60">
    <property type="entry name" value="Classic Zinc Finger"/>
    <property type="match status" value="1"/>
</dbReference>
<keyword evidence="1" id="KW-0862">Zinc</keyword>
<protein>
    <recommendedName>
        <fullName evidence="2">C2H2-type domain-containing protein</fullName>
    </recommendedName>
</protein>
<keyword evidence="1" id="KW-0479">Metal-binding</keyword>